<name>A0ABV7PRT4_9BURK</name>
<sequence>MSGSKKTDPRTNPATAAHVDEALRLWRTDGVCPAFEFMQLVGVPKTVAMRLLCSPGQHRKTDRRRSVR</sequence>
<evidence type="ECO:0000313" key="1">
    <source>
        <dbReference type="EMBL" id="MFC3460986.1"/>
    </source>
</evidence>
<organism evidence="1 2">
    <name type="scientific">Massilia haematophila</name>
    <dbReference type="NCBI Taxonomy" id="457923"/>
    <lineage>
        <taxon>Bacteria</taxon>
        <taxon>Pseudomonadati</taxon>
        <taxon>Pseudomonadota</taxon>
        <taxon>Betaproteobacteria</taxon>
        <taxon>Burkholderiales</taxon>
        <taxon>Oxalobacteraceae</taxon>
        <taxon>Telluria group</taxon>
        <taxon>Massilia</taxon>
    </lineage>
</organism>
<dbReference type="RefSeq" id="WP_312551996.1">
    <property type="nucleotide sequence ID" value="NZ_JBHRVV010000001.1"/>
</dbReference>
<accession>A0ABV7PRT4</accession>
<keyword evidence="2" id="KW-1185">Reference proteome</keyword>
<proteinExistence type="predicted"/>
<protein>
    <submittedName>
        <fullName evidence="1">Uncharacterized protein</fullName>
    </submittedName>
</protein>
<dbReference type="EMBL" id="JBHRVV010000001">
    <property type="protein sequence ID" value="MFC3460986.1"/>
    <property type="molecule type" value="Genomic_DNA"/>
</dbReference>
<reference evidence="2" key="1">
    <citation type="journal article" date="2019" name="Int. J. Syst. Evol. Microbiol.">
        <title>The Global Catalogue of Microorganisms (GCM) 10K type strain sequencing project: providing services to taxonomists for standard genome sequencing and annotation.</title>
        <authorList>
            <consortium name="The Broad Institute Genomics Platform"/>
            <consortium name="The Broad Institute Genome Sequencing Center for Infectious Disease"/>
            <person name="Wu L."/>
            <person name="Ma J."/>
        </authorList>
    </citation>
    <scope>NUCLEOTIDE SEQUENCE [LARGE SCALE GENOMIC DNA]</scope>
    <source>
        <strain evidence="2">CCM 7480</strain>
    </source>
</reference>
<gene>
    <name evidence="1" type="ORF">ACFOPH_22535</name>
</gene>
<dbReference type="Proteomes" id="UP001595665">
    <property type="component" value="Unassembled WGS sequence"/>
</dbReference>
<evidence type="ECO:0000313" key="2">
    <source>
        <dbReference type="Proteomes" id="UP001595665"/>
    </source>
</evidence>
<comment type="caution">
    <text evidence="1">The sequence shown here is derived from an EMBL/GenBank/DDBJ whole genome shotgun (WGS) entry which is preliminary data.</text>
</comment>